<reference evidence="1" key="2">
    <citation type="submission" date="2021-08" db="EMBL/GenBank/DDBJ databases">
        <authorList>
            <person name="Tani A."/>
            <person name="Ola A."/>
            <person name="Ogura Y."/>
            <person name="Katsura K."/>
            <person name="Hayashi T."/>
        </authorList>
    </citation>
    <scope>NUCLEOTIDE SEQUENCE</scope>
    <source>
        <strain evidence="1">DSM 17168</strain>
    </source>
</reference>
<protein>
    <submittedName>
        <fullName evidence="1">Uncharacterized protein</fullName>
    </submittedName>
</protein>
<reference evidence="1" key="1">
    <citation type="journal article" date="2021" name="Front. Microbiol.">
        <title>Comprehensive Comparative Genomics and Phenotyping of Methylobacterium Species.</title>
        <authorList>
            <person name="Alessa O."/>
            <person name="Ogura Y."/>
            <person name="Fujitani Y."/>
            <person name="Takami H."/>
            <person name="Hayashi T."/>
            <person name="Sahin N."/>
            <person name="Tani A."/>
        </authorList>
    </citation>
    <scope>NUCLEOTIDE SEQUENCE</scope>
    <source>
        <strain evidence="1">DSM 17168</strain>
    </source>
</reference>
<gene>
    <name evidence="1" type="ORF">GMJLKIPL_1807</name>
</gene>
<organism evidence="1 2">
    <name type="scientific">Methylobacterium isbiliense</name>
    <dbReference type="NCBI Taxonomy" id="315478"/>
    <lineage>
        <taxon>Bacteria</taxon>
        <taxon>Pseudomonadati</taxon>
        <taxon>Pseudomonadota</taxon>
        <taxon>Alphaproteobacteria</taxon>
        <taxon>Hyphomicrobiales</taxon>
        <taxon>Methylobacteriaceae</taxon>
        <taxon>Methylobacterium</taxon>
    </lineage>
</organism>
<keyword evidence="2" id="KW-1185">Reference proteome</keyword>
<sequence length="34" mass="3887">MYRKRPTIEEIALTLRRSEGRLTSTAHSLLSGRS</sequence>
<name>A0ABQ4SBR1_9HYPH</name>
<dbReference type="EMBL" id="BPQQ01000018">
    <property type="protein sequence ID" value="GJD99889.1"/>
    <property type="molecule type" value="Genomic_DNA"/>
</dbReference>
<dbReference type="Proteomes" id="UP001055153">
    <property type="component" value="Unassembled WGS sequence"/>
</dbReference>
<evidence type="ECO:0000313" key="2">
    <source>
        <dbReference type="Proteomes" id="UP001055153"/>
    </source>
</evidence>
<comment type="caution">
    <text evidence="1">The sequence shown here is derived from an EMBL/GenBank/DDBJ whole genome shotgun (WGS) entry which is preliminary data.</text>
</comment>
<proteinExistence type="predicted"/>
<evidence type="ECO:0000313" key="1">
    <source>
        <dbReference type="EMBL" id="GJD99889.1"/>
    </source>
</evidence>
<accession>A0ABQ4SBR1</accession>